<gene>
    <name evidence="1" type="ORF">GHT09_013271</name>
    <name evidence="2" type="ORF">MONAX_5E013171</name>
</gene>
<evidence type="ECO:0000313" key="2">
    <source>
        <dbReference type="EMBL" id="VTJ59235.1"/>
    </source>
</evidence>
<protein>
    <submittedName>
        <fullName evidence="2">Uncharacterized protein</fullName>
    </submittedName>
</protein>
<dbReference type="Proteomes" id="UP000335636">
    <property type="component" value="Unassembled WGS sequence"/>
</dbReference>
<evidence type="ECO:0000313" key="1">
    <source>
        <dbReference type="EMBL" id="KAF7462046.1"/>
    </source>
</evidence>
<dbReference type="EMBL" id="CABDUW010000120">
    <property type="protein sequence ID" value="VTJ59235.1"/>
    <property type="molecule type" value="Genomic_DNA"/>
</dbReference>
<keyword evidence="3" id="KW-1185">Reference proteome</keyword>
<organism evidence="2 3">
    <name type="scientific">Marmota monax</name>
    <name type="common">Woodchuck</name>
    <dbReference type="NCBI Taxonomy" id="9995"/>
    <lineage>
        <taxon>Eukaryota</taxon>
        <taxon>Metazoa</taxon>
        <taxon>Chordata</taxon>
        <taxon>Craniata</taxon>
        <taxon>Vertebrata</taxon>
        <taxon>Euteleostomi</taxon>
        <taxon>Mammalia</taxon>
        <taxon>Eutheria</taxon>
        <taxon>Euarchontoglires</taxon>
        <taxon>Glires</taxon>
        <taxon>Rodentia</taxon>
        <taxon>Sciuromorpha</taxon>
        <taxon>Sciuridae</taxon>
        <taxon>Xerinae</taxon>
        <taxon>Marmotini</taxon>
        <taxon>Marmota</taxon>
    </lineage>
</organism>
<dbReference type="AlphaFoldDB" id="A0A5E4APZ5"/>
<name>A0A5E4APZ5_MARMO</name>
<dbReference type="Proteomes" id="UP000662637">
    <property type="component" value="Unassembled WGS sequence"/>
</dbReference>
<proteinExistence type="predicted"/>
<dbReference type="EMBL" id="WJEC01008467">
    <property type="protein sequence ID" value="KAF7462046.1"/>
    <property type="molecule type" value="Genomic_DNA"/>
</dbReference>
<reference evidence="1" key="2">
    <citation type="submission" date="2020-08" db="EMBL/GenBank/DDBJ databases">
        <authorList>
            <person name="Shumante A."/>
            <person name="Zimin A.V."/>
            <person name="Puiu D."/>
            <person name="Salzberg S.L."/>
        </authorList>
    </citation>
    <scope>NUCLEOTIDE SEQUENCE</scope>
    <source>
        <strain evidence="1">WC2-LM</strain>
        <tissue evidence="1">Liver</tissue>
    </source>
</reference>
<reference evidence="2 3" key="1">
    <citation type="submission" date="2019-04" db="EMBL/GenBank/DDBJ databases">
        <authorList>
            <person name="Alioto T."/>
            <person name="Alioto T."/>
        </authorList>
    </citation>
    <scope>NUCLEOTIDE SEQUENCE [LARGE SCALE GENOMIC DNA]</scope>
</reference>
<accession>A0A5E4APZ5</accession>
<sequence length="160" mass="17632">MDLILVKKWTDALGPATVQRSKVLKSHAQLSQGPAHPQVQLLNSELILAPKEWKTLIGQGWWHGGCLGVGKDGHLNPTLDEEAPQNQSQQGELLKVFPRGMSGTGCFSARLEHPIAGPLPRQAWLPGDAHVCAPISRLPSWLSWCWLPRAPAWVQHLVQQ</sequence>
<evidence type="ECO:0000313" key="3">
    <source>
        <dbReference type="Proteomes" id="UP000335636"/>
    </source>
</evidence>